<evidence type="ECO:0000313" key="3">
    <source>
        <dbReference type="Proteomes" id="UP000490386"/>
    </source>
</evidence>
<dbReference type="OrthoDB" id="3236270at2"/>
<dbReference type="RefSeq" id="WP_151424997.1">
    <property type="nucleotide sequence ID" value="NZ_WBJX01000007.1"/>
</dbReference>
<sequence>MTEEPKNDERVEPAEPADDYDPMIYDAMREAANRLGGLYMERWHQARTTEERDLWLQKNIAVSLEADAVDSYSLAEVQAKRAELVRRFEAEDRRA</sequence>
<proteinExistence type="predicted"/>
<feature type="compositionally biased region" description="Basic and acidic residues" evidence="1">
    <location>
        <begin position="1"/>
        <end position="13"/>
    </location>
</feature>
<protein>
    <submittedName>
        <fullName evidence="2">Uncharacterized protein</fullName>
    </submittedName>
</protein>
<keyword evidence="3" id="KW-1185">Reference proteome</keyword>
<comment type="caution">
    <text evidence="2">The sequence shown here is derived from an EMBL/GenBank/DDBJ whole genome shotgun (WGS) entry which is preliminary data.</text>
</comment>
<name>A0A7J5AZ09_9MICO</name>
<accession>A0A7J5AZ09</accession>
<evidence type="ECO:0000256" key="1">
    <source>
        <dbReference type="SAM" id="MobiDB-lite"/>
    </source>
</evidence>
<dbReference type="EMBL" id="WBJX01000007">
    <property type="protein sequence ID" value="KAB1636292.1"/>
    <property type="molecule type" value="Genomic_DNA"/>
</dbReference>
<feature type="region of interest" description="Disordered" evidence="1">
    <location>
        <begin position="1"/>
        <end position="21"/>
    </location>
</feature>
<reference evidence="2 3" key="1">
    <citation type="submission" date="2019-09" db="EMBL/GenBank/DDBJ databases">
        <title>Phylogeny of genus Pseudoclavibacter and closely related genus.</title>
        <authorList>
            <person name="Li Y."/>
        </authorList>
    </citation>
    <scope>NUCLEOTIDE SEQUENCE [LARGE SCALE GENOMIC DNA]</scope>
    <source>
        <strain evidence="2 3">THG-MD12</strain>
    </source>
</reference>
<dbReference type="Proteomes" id="UP000490386">
    <property type="component" value="Unassembled WGS sequence"/>
</dbReference>
<evidence type="ECO:0000313" key="2">
    <source>
        <dbReference type="EMBL" id="KAB1636292.1"/>
    </source>
</evidence>
<dbReference type="AlphaFoldDB" id="A0A7J5AZ09"/>
<organism evidence="2 3">
    <name type="scientific">Pseudoclavibacter terrae</name>
    <dbReference type="NCBI Taxonomy" id="1530195"/>
    <lineage>
        <taxon>Bacteria</taxon>
        <taxon>Bacillati</taxon>
        <taxon>Actinomycetota</taxon>
        <taxon>Actinomycetes</taxon>
        <taxon>Micrococcales</taxon>
        <taxon>Microbacteriaceae</taxon>
        <taxon>Pseudoclavibacter</taxon>
    </lineage>
</organism>
<gene>
    <name evidence="2" type="ORF">F8O03_17420</name>
</gene>